<sequence length="76" mass="8318">MKQLTRITLNPEVMGGKPCIRGLRVTVGTIVGLMASGHSPAEILQAYPYLEEADLYEALAYAAWRVEEVEMPLSPA</sequence>
<dbReference type="InterPro" id="IPR007367">
    <property type="entry name" value="DUF433"/>
</dbReference>
<dbReference type="AlphaFoldDB" id="A0A846HGY9"/>
<dbReference type="PANTHER" id="PTHR34849">
    <property type="entry name" value="SSL5025 PROTEIN"/>
    <property type="match status" value="1"/>
</dbReference>
<name>A0A846HGY9_9CYAN</name>
<dbReference type="SUPFAM" id="SSF46689">
    <property type="entry name" value="Homeodomain-like"/>
    <property type="match status" value="1"/>
</dbReference>
<evidence type="ECO:0000313" key="2">
    <source>
        <dbReference type="Proteomes" id="UP000031549"/>
    </source>
</evidence>
<keyword evidence="2" id="KW-1185">Reference proteome</keyword>
<dbReference type="InterPro" id="IPR009057">
    <property type="entry name" value="Homeodomain-like_sf"/>
</dbReference>
<protein>
    <submittedName>
        <fullName evidence="1">DUF433 domain-containing protein</fullName>
    </submittedName>
</protein>
<dbReference type="EMBL" id="JTCM02000099">
    <property type="protein sequence ID" value="NEU76208.1"/>
    <property type="molecule type" value="Genomic_DNA"/>
</dbReference>
<evidence type="ECO:0000313" key="1">
    <source>
        <dbReference type="EMBL" id="NEU76208.1"/>
    </source>
</evidence>
<comment type="caution">
    <text evidence="1">The sequence shown here is derived from an EMBL/GenBank/DDBJ whole genome shotgun (WGS) entry which is preliminary data.</text>
</comment>
<dbReference type="InterPro" id="IPR036388">
    <property type="entry name" value="WH-like_DNA-bd_sf"/>
</dbReference>
<dbReference type="Proteomes" id="UP000031549">
    <property type="component" value="Unassembled WGS sequence"/>
</dbReference>
<organism evidence="1 2">
    <name type="scientific">Hassallia byssoidea VB512170</name>
    <dbReference type="NCBI Taxonomy" id="1304833"/>
    <lineage>
        <taxon>Bacteria</taxon>
        <taxon>Bacillati</taxon>
        <taxon>Cyanobacteriota</taxon>
        <taxon>Cyanophyceae</taxon>
        <taxon>Nostocales</taxon>
        <taxon>Tolypothrichaceae</taxon>
        <taxon>Hassallia</taxon>
    </lineage>
</organism>
<dbReference type="PANTHER" id="PTHR34849:SF3">
    <property type="entry name" value="SSR2962 PROTEIN"/>
    <property type="match status" value="1"/>
</dbReference>
<accession>A0A846HGY9</accession>
<dbReference type="Pfam" id="PF04255">
    <property type="entry name" value="DUF433"/>
    <property type="match status" value="1"/>
</dbReference>
<dbReference type="Gene3D" id="1.10.10.10">
    <property type="entry name" value="Winged helix-like DNA-binding domain superfamily/Winged helix DNA-binding domain"/>
    <property type="match status" value="1"/>
</dbReference>
<reference evidence="1 2" key="1">
    <citation type="journal article" date="2015" name="Genome Announc.">
        <title>Draft Genome Sequence of Cyanobacterium Hassallia byssoidea Strain VB512170, Isolated from Monuments in India.</title>
        <authorList>
            <person name="Singh D."/>
            <person name="Chandrababunaidu M.M."/>
            <person name="Panda A."/>
            <person name="Sen D."/>
            <person name="Bhattacharyya S."/>
            <person name="Adhikary S.P."/>
            <person name="Tripathy S."/>
        </authorList>
    </citation>
    <scope>NUCLEOTIDE SEQUENCE [LARGE SCALE GENOMIC DNA]</scope>
    <source>
        <strain evidence="1 2">VB512170</strain>
    </source>
</reference>
<proteinExistence type="predicted"/>
<dbReference type="RefSeq" id="WP_039741846.1">
    <property type="nucleotide sequence ID" value="NZ_JTCM02000099.1"/>
</dbReference>
<gene>
    <name evidence="1" type="ORF">PI95_027700</name>
</gene>